<name>A0AA88HA37_ARTSF</name>
<evidence type="ECO:0000313" key="1">
    <source>
        <dbReference type="EMBL" id="KAK2701642.1"/>
    </source>
</evidence>
<dbReference type="EMBL" id="JAVRJZ010002748">
    <property type="protein sequence ID" value="KAK2701642.1"/>
    <property type="molecule type" value="Genomic_DNA"/>
</dbReference>
<organism evidence="1 2">
    <name type="scientific">Artemia franciscana</name>
    <name type="common">Brine shrimp</name>
    <name type="synonym">Artemia sanfranciscana</name>
    <dbReference type="NCBI Taxonomy" id="6661"/>
    <lineage>
        <taxon>Eukaryota</taxon>
        <taxon>Metazoa</taxon>
        <taxon>Ecdysozoa</taxon>
        <taxon>Arthropoda</taxon>
        <taxon>Crustacea</taxon>
        <taxon>Branchiopoda</taxon>
        <taxon>Anostraca</taxon>
        <taxon>Artemiidae</taxon>
        <taxon>Artemia</taxon>
    </lineage>
</organism>
<proteinExistence type="predicted"/>
<protein>
    <submittedName>
        <fullName evidence="1">Uncharacterized protein</fullName>
    </submittedName>
</protein>
<keyword evidence="2" id="KW-1185">Reference proteome</keyword>
<reference evidence="1" key="1">
    <citation type="submission" date="2023-07" db="EMBL/GenBank/DDBJ databases">
        <title>Chromosome-level genome assembly of Artemia franciscana.</title>
        <authorList>
            <person name="Jo E."/>
        </authorList>
    </citation>
    <scope>NUCLEOTIDE SEQUENCE</scope>
    <source>
        <tissue evidence="1">Whole body</tissue>
    </source>
</reference>
<evidence type="ECO:0000313" key="2">
    <source>
        <dbReference type="Proteomes" id="UP001187531"/>
    </source>
</evidence>
<sequence length="274" mass="30378">MSDADSDSMRSVGVMKLVYSLVLNFIQSNFESGIDDKVIIKLNNDILPTKRIGAKAASNNVKIILDLIRKCDNDDLDIPCYVIRVPTEVPCIPAVAYSRLAVKVNSCEQMLKAMSSKMVSYETNFPSLSSRNDENHATVIISNVSPDLRNPTKRRQALKQVCGHESILSVKPVGDKMIVSIDKTAAPEFWVSAQSALPSSIVKMKFKNYYGLVKAIESNFELALFKKIPGITDATRLGNSNSVKLCFTDTRSLDPALKDGIRIECESIRIFFFS</sequence>
<accession>A0AA88HA37</accession>
<gene>
    <name evidence="1" type="ORF">QYM36_019717</name>
</gene>
<dbReference type="AlphaFoldDB" id="A0AA88HA37"/>
<dbReference type="Proteomes" id="UP001187531">
    <property type="component" value="Unassembled WGS sequence"/>
</dbReference>
<comment type="caution">
    <text evidence="1">The sequence shown here is derived from an EMBL/GenBank/DDBJ whole genome shotgun (WGS) entry which is preliminary data.</text>
</comment>